<sequence>MTKESQKCSIFVDILHFLFLRANNTYCCIDLYWIHSSVGGKFNPIAYKMDMNYAIWIEKEF</sequence>
<comment type="caution">
    <text evidence="1">The sequence shown here is derived from an EMBL/GenBank/DDBJ whole genome shotgun (WGS) entry which is preliminary data.</text>
</comment>
<keyword evidence="2" id="KW-1185">Reference proteome</keyword>
<accession>A0ABU0UC31</accession>
<evidence type="ECO:0000313" key="2">
    <source>
        <dbReference type="Proteomes" id="UP001244640"/>
    </source>
</evidence>
<name>A0ABU0UC31_9SPHI</name>
<gene>
    <name evidence="1" type="ORF">QE382_004395</name>
</gene>
<proteinExistence type="predicted"/>
<evidence type="ECO:0000313" key="1">
    <source>
        <dbReference type="EMBL" id="MDQ1152411.1"/>
    </source>
</evidence>
<reference evidence="1 2" key="1">
    <citation type="submission" date="2023-07" db="EMBL/GenBank/DDBJ databases">
        <title>Functional and genomic diversity of the sorghum phyllosphere microbiome.</title>
        <authorList>
            <person name="Shade A."/>
        </authorList>
    </citation>
    <scope>NUCLEOTIDE SEQUENCE [LARGE SCALE GENOMIC DNA]</scope>
    <source>
        <strain evidence="1 2">SORGH_AS_0892</strain>
    </source>
</reference>
<dbReference type="RefSeq" id="WP_307187719.1">
    <property type="nucleotide sequence ID" value="NZ_JAUTBA010000001.1"/>
</dbReference>
<dbReference type="EMBL" id="JAUTBA010000001">
    <property type="protein sequence ID" value="MDQ1152411.1"/>
    <property type="molecule type" value="Genomic_DNA"/>
</dbReference>
<dbReference type="Proteomes" id="UP001244640">
    <property type="component" value="Unassembled WGS sequence"/>
</dbReference>
<protein>
    <submittedName>
        <fullName evidence="1">Uncharacterized protein</fullName>
    </submittedName>
</protein>
<organism evidence="1 2">
    <name type="scientific">Sphingobacterium zeae</name>
    <dbReference type="NCBI Taxonomy" id="1776859"/>
    <lineage>
        <taxon>Bacteria</taxon>
        <taxon>Pseudomonadati</taxon>
        <taxon>Bacteroidota</taxon>
        <taxon>Sphingobacteriia</taxon>
        <taxon>Sphingobacteriales</taxon>
        <taxon>Sphingobacteriaceae</taxon>
        <taxon>Sphingobacterium</taxon>
    </lineage>
</organism>